<dbReference type="Pfam" id="PF00557">
    <property type="entry name" value="Peptidase_M24"/>
    <property type="match status" value="1"/>
</dbReference>
<dbReference type="InterPro" id="IPR029149">
    <property type="entry name" value="Creatin/AminoP/Spt16_N"/>
</dbReference>
<dbReference type="SUPFAM" id="SSF53092">
    <property type="entry name" value="Creatinase/prolidase N-terminal domain"/>
    <property type="match status" value="1"/>
</dbReference>
<dbReference type="PANTHER" id="PTHR43763">
    <property type="entry name" value="XAA-PRO AMINOPEPTIDASE 1"/>
    <property type="match status" value="1"/>
</dbReference>
<comment type="similarity">
    <text evidence="1">Belongs to the peptidase M24B family.</text>
</comment>
<dbReference type="Pfam" id="PF16188">
    <property type="entry name" value="Peptidase_M24_C"/>
    <property type="match status" value="1"/>
</dbReference>
<keyword evidence="3" id="KW-0378">Hydrolase</keyword>
<dbReference type="InterPro" id="IPR050422">
    <property type="entry name" value="X-Pro_aminopeptidase_P"/>
</dbReference>
<evidence type="ECO:0000313" key="8">
    <source>
        <dbReference type="Proteomes" id="UP000294360"/>
    </source>
</evidence>
<dbReference type="EMBL" id="LR536450">
    <property type="protein sequence ID" value="VFU09060.1"/>
    <property type="molecule type" value="Genomic_DNA"/>
</dbReference>
<accession>A0A4U8Z1A4</accession>
<name>A0A4U8Z1A4_METTU</name>
<feature type="domain" description="Peptidase M24" evidence="4">
    <location>
        <begin position="348"/>
        <end position="558"/>
    </location>
</feature>
<evidence type="ECO:0000259" key="4">
    <source>
        <dbReference type="Pfam" id="PF00557"/>
    </source>
</evidence>
<dbReference type="PANTHER" id="PTHR43763:SF6">
    <property type="entry name" value="XAA-PRO AMINOPEPTIDASE 1"/>
    <property type="match status" value="1"/>
</dbReference>
<dbReference type="FunFam" id="3.90.230.10:FF:000009">
    <property type="entry name" value="xaa-Pro aminopeptidase 2"/>
    <property type="match status" value="1"/>
</dbReference>
<dbReference type="Pfam" id="PF01321">
    <property type="entry name" value="Creatinase_N"/>
    <property type="match status" value="1"/>
</dbReference>
<dbReference type="AlphaFoldDB" id="A0A4U8Z1A4"/>
<dbReference type="CDD" id="cd01085">
    <property type="entry name" value="APP"/>
    <property type="match status" value="1"/>
</dbReference>
<evidence type="ECO:0000313" key="7">
    <source>
        <dbReference type="EMBL" id="VFU09060.1"/>
    </source>
</evidence>
<dbReference type="SUPFAM" id="SSF55920">
    <property type="entry name" value="Creatinase/aminopeptidase"/>
    <property type="match status" value="1"/>
</dbReference>
<keyword evidence="2" id="KW-0479">Metal-binding</keyword>
<reference evidence="7 8" key="1">
    <citation type="submission" date="2019-03" db="EMBL/GenBank/DDBJ databases">
        <authorList>
            <person name="Kox A.R. M."/>
        </authorList>
    </citation>
    <scope>NUCLEOTIDE SEQUENCE [LARGE SCALE GENOMIC DNA]</scope>
    <source>
        <strain evidence="7">MTUNDRAET4 annotated genome</strain>
    </source>
</reference>
<dbReference type="Pfam" id="PF16189">
    <property type="entry name" value="Creatinase_N_2"/>
    <property type="match status" value="1"/>
</dbReference>
<feature type="domain" description="Peptidase M24 C-terminal" evidence="6">
    <location>
        <begin position="569"/>
        <end position="628"/>
    </location>
</feature>
<organism evidence="7 8">
    <name type="scientific">Methylocella tundrae</name>
    <dbReference type="NCBI Taxonomy" id="227605"/>
    <lineage>
        <taxon>Bacteria</taxon>
        <taxon>Pseudomonadati</taxon>
        <taxon>Pseudomonadota</taxon>
        <taxon>Alphaproteobacteria</taxon>
        <taxon>Hyphomicrobiales</taxon>
        <taxon>Beijerinckiaceae</taxon>
        <taxon>Methylocella</taxon>
    </lineage>
</organism>
<dbReference type="KEGG" id="mtun:MTUNDRAET4_2167"/>
<feature type="domain" description="Creatinase N-terminal" evidence="5">
    <location>
        <begin position="45"/>
        <end position="176"/>
    </location>
</feature>
<dbReference type="GO" id="GO:0070006">
    <property type="term" value="F:metalloaminopeptidase activity"/>
    <property type="evidence" value="ECO:0007669"/>
    <property type="project" value="InterPro"/>
</dbReference>
<dbReference type="GO" id="GO:0005737">
    <property type="term" value="C:cytoplasm"/>
    <property type="evidence" value="ECO:0007669"/>
    <property type="project" value="UniProtKB-ARBA"/>
</dbReference>
<dbReference type="InterPro" id="IPR033740">
    <property type="entry name" value="Pept_M24B"/>
</dbReference>
<dbReference type="InterPro" id="IPR032416">
    <property type="entry name" value="Peptidase_M24_C"/>
</dbReference>
<dbReference type="Gene3D" id="3.40.350.10">
    <property type="entry name" value="Creatinase/prolidase N-terminal domain"/>
    <property type="match status" value="2"/>
</dbReference>
<dbReference type="InterPro" id="IPR000994">
    <property type="entry name" value="Pept_M24"/>
</dbReference>
<protein>
    <submittedName>
        <fullName evidence="7">Peptidase M24</fullName>
    </submittedName>
</protein>
<evidence type="ECO:0000259" key="6">
    <source>
        <dbReference type="Pfam" id="PF16188"/>
    </source>
</evidence>
<evidence type="ECO:0000256" key="3">
    <source>
        <dbReference type="ARBA" id="ARBA00022801"/>
    </source>
</evidence>
<evidence type="ECO:0000256" key="2">
    <source>
        <dbReference type="ARBA" id="ARBA00022723"/>
    </source>
</evidence>
<evidence type="ECO:0000256" key="1">
    <source>
        <dbReference type="ARBA" id="ARBA00008766"/>
    </source>
</evidence>
<dbReference type="Proteomes" id="UP000294360">
    <property type="component" value="Chromosome"/>
</dbReference>
<dbReference type="InterPro" id="IPR036005">
    <property type="entry name" value="Creatinase/aminopeptidase-like"/>
</dbReference>
<dbReference type="GO" id="GO:0046872">
    <property type="term" value="F:metal ion binding"/>
    <property type="evidence" value="ECO:0007669"/>
    <property type="project" value="UniProtKB-KW"/>
</dbReference>
<dbReference type="InterPro" id="IPR000587">
    <property type="entry name" value="Creatinase_N"/>
</dbReference>
<sequence length="628" mass="68033">MNIAAGVSSASGLRRGGLAPTLAAMFESLFQSFEDQADASQTLARVAALRAQLRRLGLDGFIVPRADRHQNEYVDSSEERLAWLSGFTGSAGLAVVLRDRAAVFVDGRYTLAVMDQVDLSVFEPVALAKATPSAWLEENLRRGSRIGYDPWLHTPGQVERFAKAVEAAGGALIPVERNPIDVIWADRPAPPLGKITLHARKHAGETAARKLARVAAVLAGNDLLVVSDPHSVAWVFNIRGQDVSHTPLPLAHALIFKTGKPRLYVDARKLGEKLRGTLSQLADLKEPRHLEHDLEELGRKGKKVLFDAATASSRLVGIVKAAGGVCDIGSDPIALMKARKNAAEIAGARAAHIRDGVAFVRFLHWFAQNAPAGKLTEIDAAQALETFRRETGKLKDVSFPSIAAAGANAAIPHYRVTIKTNARIRNGIFLIDSGGQYEDGTTDITRTLAVGRPTAKMRDRFTRVLKGHIAIARAVFPKGTSGAQIDALARLPLWRAGLDFDHGTGHGVGSYLSVHEGPQRISKLGSTPLEPGMILSDEPGYYCAGHWGIRIENLVVVEPRSINGAELEMNGFETLTLAPIDLELIEPNLLDADEIAWLNAYHARVRHELSPLLEPGARRWLAKATKRI</sequence>
<dbReference type="Gene3D" id="3.90.230.10">
    <property type="entry name" value="Creatinase/methionine aminopeptidase superfamily"/>
    <property type="match status" value="1"/>
</dbReference>
<gene>
    <name evidence="7" type="ORF">MTUNDRAET4_2167</name>
</gene>
<proteinExistence type="inferred from homology"/>
<evidence type="ECO:0000259" key="5">
    <source>
        <dbReference type="Pfam" id="PF01321"/>
    </source>
</evidence>